<reference evidence="19" key="3">
    <citation type="submission" date="2015-06" db="UniProtKB">
        <authorList>
            <consortium name="EnsemblMetazoa"/>
        </authorList>
    </citation>
    <scope>IDENTIFICATION</scope>
</reference>
<proteinExistence type="inferred from homology"/>
<organism evidence="18">
    <name type="scientific">Capitella teleta</name>
    <name type="common">Polychaete worm</name>
    <dbReference type="NCBI Taxonomy" id="283909"/>
    <lineage>
        <taxon>Eukaryota</taxon>
        <taxon>Metazoa</taxon>
        <taxon>Spiralia</taxon>
        <taxon>Lophotrochozoa</taxon>
        <taxon>Annelida</taxon>
        <taxon>Polychaeta</taxon>
        <taxon>Sedentaria</taxon>
        <taxon>Scolecida</taxon>
        <taxon>Capitellidae</taxon>
        <taxon>Capitella</taxon>
    </lineage>
</organism>
<evidence type="ECO:0000313" key="19">
    <source>
        <dbReference type="EnsemblMetazoa" id="CapteP224890"/>
    </source>
</evidence>
<dbReference type="EMBL" id="AMQN01010714">
    <property type="status" value="NOT_ANNOTATED_CDS"/>
    <property type="molecule type" value="Genomic_DNA"/>
</dbReference>
<feature type="transmembrane region" description="Helical" evidence="17">
    <location>
        <begin position="66"/>
        <end position="86"/>
    </location>
</feature>
<keyword evidence="12 17" id="KW-1133">Transmembrane helix</keyword>
<keyword evidence="20" id="KW-1185">Reference proteome</keyword>
<evidence type="ECO:0000256" key="17">
    <source>
        <dbReference type="SAM" id="Phobius"/>
    </source>
</evidence>
<evidence type="ECO:0000256" key="10">
    <source>
        <dbReference type="ARBA" id="ARBA00022946"/>
    </source>
</evidence>
<evidence type="ECO:0000313" key="18">
    <source>
        <dbReference type="EMBL" id="ELT97864.1"/>
    </source>
</evidence>
<evidence type="ECO:0000256" key="11">
    <source>
        <dbReference type="ARBA" id="ARBA00022982"/>
    </source>
</evidence>
<comment type="function">
    <text evidence="1">Accessory subunit of the mitochondrial membrane respiratory chain NADH dehydrogenase (Complex I), that is believed not to be involved in catalysis. Complex I functions in the transfer of electrons from NADH to the respiratory chain. The immediate electron acceptor for the enzyme is believed to be ubiquinone.</text>
</comment>
<gene>
    <name evidence="18" type="ORF">CAPTEDRAFT_224890</name>
</gene>
<dbReference type="FunCoup" id="R7TVY9">
    <property type="interactions" value="1157"/>
</dbReference>
<dbReference type="GO" id="GO:0005743">
    <property type="term" value="C:mitochondrial inner membrane"/>
    <property type="evidence" value="ECO:0007669"/>
    <property type="project" value="UniProtKB-SubCell"/>
</dbReference>
<evidence type="ECO:0000256" key="13">
    <source>
        <dbReference type="ARBA" id="ARBA00023128"/>
    </source>
</evidence>
<keyword evidence="11" id="KW-0249">Electron transport</keyword>
<comment type="subunit">
    <text evidence="4">Complex I is composed of 45 different subunits.</text>
</comment>
<dbReference type="OMA" id="HHHMTIK"/>
<evidence type="ECO:0000256" key="1">
    <source>
        <dbReference type="ARBA" id="ARBA00003195"/>
    </source>
</evidence>
<reference evidence="18 20" key="2">
    <citation type="journal article" date="2013" name="Nature">
        <title>Insights into bilaterian evolution from three spiralian genomes.</title>
        <authorList>
            <person name="Simakov O."/>
            <person name="Marletaz F."/>
            <person name="Cho S.J."/>
            <person name="Edsinger-Gonzales E."/>
            <person name="Havlak P."/>
            <person name="Hellsten U."/>
            <person name="Kuo D.H."/>
            <person name="Larsson T."/>
            <person name="Lv J."/>
            <person name="Arendt D."/>
            <person name="Savage R."/>
            <person name="Osoegawa K."/>
            <person name="de Jong P."/>
            <person name="Grimwood J."/>
            <person name="Chapman J.A."/>
            <person name="Shapiro H."/>
            <person name="Aerts A."/>
            <person name="Otillar R.P."/>
            <person name="Terry A.Y."/>
            <person name="Boore J.L."/>
            <person name="Grigoriev I.V."/>
            <person name="Lindberg D.R."/>
            <person name="Seaver E.C."/>
            <person name="Weisblat D.A."/>
            <person name="Putnam N.H."/>
            <person name="Rokhsar D.S."/>
        </authorList>
    </citation>
    <scope>NUCLEOTIDE SEQUENCE</scope>
    <source>
        <strain evidence="18 20">I ESC-2004</strain>
    </source>
</reference>
<sequence>MSGLSVLRSASMGSKMLQAPLSRIILTPAARETVLKASVRRMGGGHGRTMQKYPSKFDFTLLKDHLHFYVLLGVVPLGLYTMYINLTHGKPELKDIPEGYEPEYWEYFRHPISQKFAKWFHYSPEQIYEMKMHHIKIAQDSAKMALLQRKVEALMSQRGDYKAWYYMPINERRVWKAYEKEEDAYNRHNSGKFN</sequence>
<evidence type="ECO:0000256" key="9">
    <source>
        <dbReference type="ARBA" id="ARBA00022792"/>
    </source>
</evidence>
<dbReference type="AlphaFoldDB" id="R7TVY9"/>
<evidence type="ECO:0000256" key="3">
    <source>
        <dbReference type="ARBA" id="ARBA00007152"/>
    </source>
</evidence>
<evidence type="ECO:0000256" key="5">
    <source>
        <dbReference type="ARBA" id="ARBA00015175"/>
    </source>
</evidence>
<dbReference type="Proteomes" id="UP000014760">
    <property type="component" value="Unassembled WGS sequence"/>
</dbReference>
<dbReference type="STRING" id="283909.R7TVY9"/>
<evidence type="ECO:0000256" key="7">
    <source>
        <dbReference type="ARBA" id="ARBA00022660"/>
    </source>
</evidence>
<keyword evidence="13" id="KW-0496">Mitochondrion</keyword>
<comment type="subcellular location">
    <subcellularLocation>
        <location evidence="2">Mitochondrion inner membrane</location>
        <topology evidence="2">Single-pass membrane protein</topology>
    </subcellularLocation>
</comment>
<keyword evidence="14 17" id="KW-0472">Membrane</keyword>
<dbReference type="InterPro" id="IPR019173">
    <property type="entry name" value="NADH_UbQ_OxRdtase_B5_su"/>
</dbReference>
<protein>
    <recommendedName>
        <fullName evidence="5">NADH dehydrogenase [ubiquinone] 1 beta subcomplex subunit 5, mitochondrial</fullName>
    </recommendedName>
    <alternativeName>
        <fullName evidence="16">Complex I-SGDH</fullName>
    </alternativeName>
    <alternativeName>
        <fullName evidence="15">NADH-ubiquinone oxidoreductase SGDH subunit</fullName>
    </alternativeName>
</protein>
<evidence type="ECO:0000256" key="2">
    <source>
        <dbReference type="ARBA" id="ARBA00004434"/>
    </source>
</evidence>
<keyword evidence="10" id="KW-0809">Transit peptide</keyword>
<accession>R7TVY9</accession>
<dbReference type="Pfam" id="PF09781">
    <property type="entry name" value="NDUF_B5"/>
    <property type="match status" value="1"/>
</dbReference>
<keyword evidence="6" id="KW-0813">Transport</keyword>
<dbReference type="PANTHER" id="PTHR13178">
    <property type="entry name" value="NADH-UBIQUINONE OXIDOREDUCTASE SGDH SUBUNIT"/>
    <property type="match status" value="1"/>
</dbReference>
<name>R7TVY9_CAPTE</name>
<dbReference type="EnsemblMetazoa" id="CapteT224890">
    <property type="protein sequence ID" value="CapteP224890"/>
    <property type="gene ID" value="CapteG224890"/>
</dbReference>
<comment type="similarity">
    <text evidence="3">Belongs to the complex I NDUFB5 subunit family.</text>
</comment>
<dbReference type="PANTHER" id="PTHR13178:SF0">
    <property type="entry name" value="NADH DEHYDROGENASE [UBIQUINONE] 1 BETA SUBCOMPLEX SUBUNIT 5, MITOCHONDRIAL"/>
    <property type="match status" value="1"/>
</dbReference>
<evidence type="ECO:0000256" key="8">
    <source>
        <dbReference type="ARBA" id="ARBA00022692"/>
    </source>
</evidence>
<evidence type="ECO:0000256" key="16">
    <source>
        <dbReference type="ARBA" id="ARBA00032550"/>
    </source>
</evidence>
<dbReference type="OrthoDB" id="9995605at2759"/>
<dbReference type="HOGENOM" id="CLU_100260_2_0_1"/>
<keyword evidence="9" id="KW-0999">Mitochondrion inner membrane</keyword>
<evidence type="ECO:0000256" key="6">
    <source>
        <dbReference type="ARBA" id="ARBA00022448"/>
    </source>
</evidence>
<evidence type="ECO:0000256" key="12">
    <source>
        <dbReference type="ARBA" id="ARBA00022989"/>
    </source>
</evidence>
<evidence type="ECO:0000256" key="15">
    <source>
        <dbReference type="ARBA" id="ARBA00032395"/>
    </source>
</evidence>
<evidence type="ECO:0000256" key="14">
    <source>
        <dbReference type="ARBA" id="ARBA00023136"/>
    </source>
</evidence>
<evidence type="ECO:0000313" key="20">
    <source>
        <dbReference type="Proteomes" id="UP000014760"/>
    </source>
</evidence>
<keyword evidence="8 17" id="KW-0812">Transmembrane</keyword>
<dbReference type="EMBL" id="KB308450">
    <property type="protein sequence ID" value="ELT97864.1"/>
    <property type="molecule type" value="Genomic_DNA"/>
</dbReference>
<keyword evidence="7" id="KW-0679">Respiratory chain</keyword>
<reference evidence="20" key="1">
    <citation type="submission" date="2012-12" db="EMBL/GenBank/DDBJ databases">
        <authorList>
            <person name="Hellsten U."/>
            <person name="Grimwood J."/>
            <person name="Chapman J.A."/>
            <person name="Shapiro H."/>
            <person name="Aerts A."/>
            <person name="Otillar R.P."/>
            <person name="Terry A.Y."/>
            <person name="Boore J.L."/>
            <person name="Simakov O."/>
            <person name="Marletaz F."/>
            <person name="Cho S.-J."/>
            <person name="Edsinger-Gonzales E."/>
            <person name="Havlak P."/>
            <person name="Kuo D.-H."/>
            <person name="Larsson T."/>
            <person name="Lv J."/>
            <person name="Arendt D."/>
            <person name="Savage R."/>
            <person name="Osoegawa K."/>
            <person name="de Jong P."/>
            <person name="Lindberg D.R."/>
            <person name="Seaver E.C."/>
            <person name="Weisblat D.A."/>
            <person name="Putnam N.H."/>
            <person name="Grigoriev I.V."/>
            <person name="Rokhsar D.S."/>
        </authorList>
    </citation>
    <scope>NUCLEOTIDE SEQUENCE</scope>
    <source>
        <strain evidence="20">I ESC-2004</strain>
    </source>
</reference>
<evidence type="ECO:0000256" key="4">
    <source>
        <dbReference type="ARBA" id="ARBA00011533"/>
    </source>
</evidence>